<accession>A0A267MCV7</accession>
<dbReference type="InterPro" id="IPR015947">
    <property type="entry name" value="PUA-like_sf"/>
</dbReference>
<keyword evidence="3" id="KW-1185">Reference proteome</keyword>
<dbReference type="SMART" id="SM01022">
    <property type="entry name" value="ASCH"/>
    <property type="match status" value="1"/>
</dbReference>
<reference evidence="2 3" key="1">
    <citation type="submission" date="2017-06" db="EMBL/GenBank/DDBJ databases">
        <title>Draft genome sequence of anaerobic fermentative bacterium Anaeromicrobium sediminis DY2726D isolated from West Pacific Ocean sediments.</title>
        <authorList>
            <person name="Zeng X."/>
        </authorList>
    </citation>
    <scope>NUCLEOTIDE SEQUENCE [LARGE SCALE GENOMIC DNA]</scope>
    <source>
        <strain evidence="2 3">DY2726D</strain>
    </source>
</reference>
<evidence type="ECO:0000259" key="1">
    <source>
        <dbReference type="SMART" id="SM01022"/>
    </source>
</evidence>
<proteinExistence type="predicted"/>
<organism evidence="2 3">
    <name type="scientific">Anaeromicrobium sediminis</name>
    <dbReference type="NCBI Taxonomy" id="1478221"/>
    <lineage>
        <taxon>Bacteria</taxon>
        <taxon>Bacillati</taxon>
        <taxon>Bacillota</taxon>
        <taxon>Clostridia</taxon>
        <taxon>Peptostreptococcales</taxon>
        <taxon>Thermotaleaceae</taxon>
        <taxon>Anaeromicrobium</taxon>
    </lineage>
</organism>
<dbReference type="OrthoDB" id="9807542at2"/>
<dbReference type="Proteomes" id="UP000216024">
    <property type="component" value="Unassembled WGS sequence"/>
</dbReference>
<dbReference type="CDD" id="cd06553">
    <property type="entry name" value="ASCH_Ef3133_like"/>
    <property type="match status" value="1"/>
</dbReference>
<dbReference type="InterPro" id="IPR009326">
    <property type="entry name" value="DUF984"/>
</dbReference>
<protein>
    <submittedName>
        <fullName evidence="2">RNA-binding protein</fullName>
    </submittedName>
</protein>
<dbReference type="PANTHER" id="PTHR39203:SF1">
    <property type="entry name" value="CYTOPLASMIC PROTEIN"/>
    <property type="match status" value="1"/>
</dbReference>
<dbReference type="Pfam" id="PF04266">
    <property type="entry name" value="ASCH"/>
    <property type="match status" value="1"/>
</dbReference>
<dbReference type="SUPFAM" id="SSF88697">
    <property type="entry name" value="PUA domain-like"/>
    <property type="match status" value="1"/>
</dbReference>
<dbReference type="PANTHER" id="PTHR39203">
    <property type="entry name" value="CYTOPLASMIC PROTEIN-RELATED"/>
    <property type="match status" value="1"/>
</dbReference>
<dbReference type="InterPro" id="IPR007374">
    <property type="entry name" value="ASCH_domain"/>
</dbReference>
<feature type="domain" description="ASCH" evidence="1">
    <location>
        <begin position="33"/>
        <end position="156"/>
    </location>
</feature>
<dbReference type="PIRSF" id="PIRSF021320">
    <property type="entry name" value="DUF984"/>
    <property type="match status" value="1"/>
</dbReference>
<sequence length="157" mass="18528">MRKEHKSVEEMWKLYLKSIGEQIKNTDKSYTSWYFCDNEKSANDLAKLVKDKVKRATAGLYYWYEVENEPLPKEGDLSIITNWDGIAQCIIQAKKVMLVPFNQVTEEFAKTEGEGDKSLKYWRDVHIDFFTRELKDQGKVFSEDMLVVCEEFEVVYK</sequence>
<dbReference type="AlphaFoldDB" id="A0A267MCV7"/>
<name>A0A267MCV7_9FIRM</name>
<comment type="caution">
    <text evidence="2">The sequence shown here is derived from an EMBL/GenBank/DDBJ whole genome shotgun (WGS) entry which is preliminary data.</text>
</comment>
<evidence type="ECO:0000313" key="3">
    <source>
        <dbReference type="Proteomes" id="UP000216024"/>
    </source>
</evidence>
<dbReference type="EMBL" id="NIBG01000026">
    <property type="protein sequence ID" value="PAB57424.1"/>
    <property type="molecule type" value="Genomic_DNA"/>
</dbReference>
<dbReference type="Gene3D" id="3.10.400.10">
    <property type="entry name" value="Sulfate adenylyltransferase"/>
    <property type="match status" value="1"/>
</dbReference>
<evidence type="ECO:0000313" key="2">
    <source>
        <dbReference type="EMBL" id="PAB57424.1"/>
    </source>
</evidence>
<gene>
    <name evidence="2" type="ORF">CCE28_18950</name>
</gene>